<feature type="region of interest" description="Disordered" evidence="1">
    <location>
        <begin position="637"/>
        <end position="661"/>
    </location>
</feature>
<dbReference type="PANTHER" id="PTHR24016">
    <property type="entry name" value="CONSERVED OLIGOMERIC GOLGI COMPLEX SUBUNIT 4"/>
    <property type="match status" value="1"/>
</dbReference>
<evidence type="ECO:0000313" key="4">
    <source>
        <dbReference type="Proteomes" id="UP000187455"/>
    </source>
</evidence>
<dbReference type="Proteomes" id="UP000187455">
    <property type="component" value="Unassembled WGS sequence"/>
</dbReference>
<dbReference type="STRING" id="133383.A0A1R0GLT1"/>
<gene>
    <name evidence="3" type="ORF">AYI68_g8115</name>
</gene>
<protein>
    <submittedName>
        <fullName evidence="3">Conserved oligomeric Golgi complex subunit 4</fullName>
    </submittedName>
</protein>
<dbReference type="OrthoDB" id="1882346at2759"/>
<dbReference type="Pfam" id="PF20662">
    <property type="entry name" value="COG4_C"/>
    <property type="match status" value="1"/>
</dbReference>
<reference evidence="3 4" key="1">
    <citation type="journal article" date="2016" name="Mol. Biol. Evol.">
        <title>Genome-Wide Survey of Gut Fungi (Harpellales) Reveals the First Horizontally Transferred Ubiquitin Gene from a Mosquito Host.</title>
        <authorList>
            <person name="Wang Y."/>
            <person name="White M.M."/>
            <person name="Kvist S."/>
            <person name="Moncalvo J.M."/>
        </authorList>
    </citation>
    <scope>NUCLEOTIDE SEQUENCE [LARGE SCALE GENOMIC DNA]</scope>
    <source>
        <strain evidence="3 4">ALG-7-W6</strain>
    </source>
</reference>
<dbReference type="InterPro" id="IPR048682">
    <property type="entry name" value="COG4"/>
</dbReference>
<keyword evidence="4" id="KW-1185">Reference proteome</keyword>
<comment type="caution">
    <text evidence="3">The sequence shown here is derived from an EMBL/GenBank/DDBJ whole genome shotgun (WGS) entry which is preliminary data.</text>
</comment>
<feature type="domain" description="COG4 transport protein middle alpha-helical bundle" evidence="2">
    <location>
        <begin position="208"/>
        <end position="627"/>
    </location>
</feature>
<dbReference type="PANTHER" id="PTHR24016:SF0">
    <property type="entry name" value="CONSERVED OLIGOMERIC GOLGI COMPLEX SUBUNIT 4"/>
    <property type="match status" value="1"/>
</dbReference>
<organism evidence="3 4">
    <name type="scientific">Smittium mucronatum</name>
    <dbReference type="NCBI Taxonomy" id="133383"/>
    <lineage>
        <taxon>Eukaryota</taxon>
        <taxon>Fungi</taxon>
        <taxon>Fungi incertae sedis</taxon>
        <taxon>Zoopagomycota</taxon>
        <taxon>Kickxellomycotina</taxon>
        <taxon>Harpellomycetes</taxon>
        <taxon>Harpellales</taxon>
        <taxon>Legeriomycetaceae</taxon>
        <taxon>Smittium</taxon>
    </lineage>
</organism>
<evidence type="ECO:0000313" key="3">
    <source>
        <dbReference type="EMBL" id="OLY77851.1"/>
    </source>
</evidence>
<dbReference type="AlphaFoldDB" id="A0A1R0GLT1"/>
<dbReference type="Pfam" id="PF08318">
    <property type="entry name" value="COG4_m"/>
    <property type="match status" value="1"/>
</dbReference>
<proteinExistence type="predicted"/>
<dbReference type="InterPro" id="IPR048684">
    <property type="entry name" value="COG4_C"/>
</dbReference>
<dbReference type="SMART" id="SM00762">
    <property type="entry name" value="Cog4"/>
    <property type="match status" value="1"/>
</dbReference>
<dbReference type="Gene3D" id="1.20.58.1970">
    <property type="match status" value="1"/>
</dbReference>
<feature type="region of interest" description="Disordered" evidence="1">
    <location>
        <begin position="19"/>
        <end position="44"/>
    </location>
</feature>
<dbReference type="EMBL" id="LSSL01007630">
    <property type="protein sequence ID" value="OLY77851.1"/>
    <property type="molecule type" value="Genomic_DNA"/>
</dbReference>
<evidence type="ECO:0000259" key="2">
    <source>
        <dbReference type="SMART" id="SM00762"/>
    </source>
</evidence>
<feature type="compositionally biased region" description="Polar residues" evidence="1">
    <location>
        <begin position="19"/>
        <end position="32"/>
    </location>
</feature>
<name>A0A1R0GLT1_9FUNG</name>
<evidence type="ECO:0000256" key="1">
    <source>
        <dbReference type="SAM" id="MobiDB-lite"/>
    </source>
</evidence>
<feature type="region of interest" description="Disordered" evidence="1">
    <location>
        <begin position="369"/>
        <end position="392"/>
    </location>
</feature>
<dbReference type="InterPro" id="IPR013167">
    <property type="entry name" value="COG4_M"/>
</dbReference>
<accession>A0A1R0GLT1</accession>
<sequence length="1019" mass="114585">MPDTGIPVATNNFSGIKPSKYSTSTVGTPEQLQKTHADTRPSLSSPNLDLDLSNLLNLTELYQIEEAVDWLSGEEIRLDMHLDEILSTKNHLDTEFLHFLNTIPIIEEAQSDIVSIRDSVEKVYSKIEYLHEDLKILNENKRNISEIEDSIISDQIENGCRILQECLEINRSLDPSNNSLDPDTKSILNLILLQMNTPSNSMSAIEILEKHRIKLTQLVSSKFDKAVSESNDRAIIDCFKLFPLLNEKGLGLEKYSKLLCQKLSENYKLLKIQSDKEGAFMIRLTNLFDSVAYLIDSNTTLVERYYGQGSMIRIIEHLQLELDNRSVLILESFEDERQISKLKFQVQFSKTQILSDLSNISSMKHLDNYSRAPGTPGKIPPASKDDQQSLSKSTTILQNPQFDPVNDDVDVVSISKLVAELGMMVSKGQSFLQFLDARGKTESVFLRSSEFKKENILLNDSTLLENQRKSSILSKDIYSLDELSIPKLSIDKDTGLLTGTQLQSLIKWIQNTYIEFEIYSMQRAVLRALQLDDIDSLEGWDVPIYGDALIQSNNLTKSKFFFSKSKNNQFDSISLTSSITGDVFYVFQTALYRCINTRSPILFTELSAAACEILKKTYLVYLDNLIQSGWVYPSSNQNQNGVSNDQRSHKSPRGSSDFNRSSRETASLSISNSNSSLSALGTLGLGSSDWKQSFKNSISNSTFVSALGLNTSEDYTVQEQQKLVCVGLNNLDVSSSYLEALCDGLSNRYKEIWDIDSSEETPIDDAILSEVDAVNKAISSLNDVRQLLNNNLSQGLSNLGNQALKLRIRQALKDSYKDIKYVISNEDEFADLMDQPLFVTRLFKRLDLPLFAMFKNRLTTRNYGDLIGSIGLDFLIFDWQRAILQSKFNYLGGMLFERDVRLVLSRFEDLLEPSISNSKNGIDVRSKFAKLIQMASIMASSHSEYDSLSYDDGGTSVIDLNNNNKSSVNKPLNRTQSGRNKSALIDPLSGINDLGLKLEGLSSLSQNEISQLMSNRIEI</sequence>